<dbReference type="EC" id="3.1.26.3" evidence="15"/>
<dbReference type="InterPro" id="IPR011907">
    <property type="entry name" value="RNase_III"/>
</dbReference>
<accession>A0A0C2SJT7</accession>
<evidence type="ECO:0000259" key="16">
    <source>
        <dbReference type="PROSITE" id="PS50137"/>
    </source>
</evidence>
<evidence type="ECO:0000256" key="12">
    <source>
        <dbReference type="ARBA" id="ARBA00022801"/>
    </source>
</evidence>
<dbReference type="OrthoDB" id="9805026at2"/>
<dbReference type="SUPFAM" id="SSF69065">
    <property type="entry name" value="RNase III domain-like"/>
    <property type="match status" value="1"/>
</dbReference>
<comment type="subcellular location">
    <subcellularLocation>
        <location evidence="2 15">Cytoplasm</location>
    </subcellularLocation>
</comment>
<dbReference type="Proteomes" id="UP000473681">
    <property type="component" value="Unassembled WGS sequence"/>
</dbReference>
<dbReference type="GO" id="GO:0005737">
    <property type="term" value="C:cytoplasm"/>
    <property type="evidence" value="ECO:0007669"/>
    <property type="project" value="UniProtKB-SubCell"/>
</dbReference>
<feature type="active site" evidence="15">
    <location>
        <position position="50"/>
    </location>
</feature>
<dbReference type="GO" id="GO:0003725">
    <property type="term" value="F:double-stranded RNA binding"/>
    <property type="evidence" value="ECO:0007669"/>
    <property type="project" value="TreeGrafter"/>
</dbReference>
<proteinExistence type="inferred from homology"/>
<evidence type="ECO:0000256" key="4">
    <source>
        <dbReference type="ARBA" id="ARBA00011738"/>
    </source>
</evidence>
<evidence type="ECO:0000256" key="11">
    <source>
        <dbReference type="ARBA" id="ARBA00022759"/>
    </source>
</evidence>
<comment type="cofactor">
    <cofactor evidence="15">
        <name>Mg(2+)</name>
        <dbReference type="ChEBI" id="CHEBI:18420"/>
    </cofactor>
</comment>
<organism evidence="19 24">
    <name type="scientific">Clostridium botulinum</name>
    <dbReference type="NCBI Taxonomy" id="1491"/>
    <lineage>
        <taxon>Bacteria</taxon>
        <taxon>Bacillati</taxon>
        <taxon>Bacillota</taxon>
        <taxon>Clostridia</taxon>
        <taxon>Eubacteriales</taxon>
        <taxon>Clostridiaceae</taxon>
        <taxon>Clostridium</taxon>
    </lineage>
</organism>
<comment type="caution">
    <text evidence="19">The sequence shown here is derived from an EMBL/GenBank/DDBJ whole genome shotgun (WGS) entry which is preliminary data.</text>
</comment>
<dbReference type="Proteomes" id="UP000486903">
    <property type="component" value="Unassembled WGS sequence"/>
</dbReference>
<evidence type="ECO:0000256" key="7">
    <source>
        <dbReference type="ARBA" id="ARBA00022664"/>
    </source>
</evidence>
<name>A0A0C2SJT7_CLOBO</name>
<keyword evidence="7 15" id="KW-0507">mRNA processing</keyword>
<sequence>MNRYKFNDIENRLGVYFNNPSLIKTALTHSSFGNQFKDAKYNERLEFLGDSVLQLCITEYLFNKFKDKSEGELTKIRSLIVCENSLYEIAKKLSLGEYIRMSKGEELTGGRERMSIQADAVEAVIAAVYLDKGIGFVNDFILLHFEEMINKAINNEIVLDFKTKLQELLQKDGEILIQYELLKYEGPPHRRKFFTNVIINEKVMGIGEGYSKKEAEQNAAKEALKRLEKNYE</sequence>
<dbReference type="CDD" id="cd00593">
    <property type="entry name" value="RIBOc"/>
    <property type="match status" value="1"/>
</dbReference>
<evidence type="ECO:0000313" key="25">
    <source>
        <dbReference type="Proteomes" id="UP000486903"/>
    </source>
</evidence>
<keyword evidence="11 15" id="KW-0255">Endonuclease</keyword>
<dbReference type="HAMAP" id="MF_00104">
    <property type="entry name" value="RNase_III"/>
    <property type="match status" value="1"/>
</dbReference>
<dbReference type="Proteomes" id="UP000472355">
    <property type="component" value="Unassembled WGS sequence"/>
</dbReference>
<evidence type="ECO:0000256" key="10">
    <source>
        <dbReference type="ARBA" id="ARBA00022723"/>
    </source>
</evidence>
<keyword evidence="13 15" id="KW-0460">Magnesium</keyword>
<dbReference type="PANTHER" id="PTHR11207:SF0">
    <property type="entry name" value="RIBONUCLEASE 3"/>
    <property type="match status" value="1"/>
</dbReference>
<dbReference type="PROSITE" id="PS00517">
    <property type="entry name" value="RNASE_3_1"/>
    <property type="match status" value="1"/>
</dbReference>
<dbReference type="EMBL" id="SWVK01000003">
    <property type="protein sequence ID" value="NFN34152.1"/>
    <property type="molecule type" value="Genomic_DNA"/>
</dbReference>
<dbReference type="GO" id="GO:0006397">
    <property type="term" value="P:mRNA processing"/>
    <property type="evidence" value="ECO:0007669"/>
    <property type="project" value="UniProtKB-UniRule"/>
</dbReference>
<dbReference type="GO" id="GO:0006364">
    <property type="term" value="P:rRNA processing"/>
    <property type="evidence" value="ECO:0007669"/>
    <property type="project" value="UniProtKB-UniRule"/>
</dbReference>
<dbReference type="GO" id="GO:0046872">
    <property type="term" value="F:metal ion binding"/>
    <property type="evidence" value="ECO:0007669"/>
    <property type="project" value="UniProtKB-KW"/>
</dbReference>
<evidence type="ECO:0000256" key="14">
    <source>
        <dbReference type="ARBA" id="ARBA00022884"/>
    </source>
</evidence>
<dbReference type="EMBL" id="SWOV01000001">
    <property type="protein sequence ID" value="NFF86343.1"/>
    <property type="molecule type" value="Genomic_DNA"/>
</dbReference>
<evidence type="ECO:0000256" key="2">
    <source>
        <dbReference type="ARBA" id="ARBA00004496"/>
    </source>
</evidence>
<reference evidence="23 24" key="2">
    <citation type="submission" date="2019-04" db="EMBL/GenBank/DDBJ databases">
        <title>Genome sequencing of Clostridium botulinum Groups I-IV and Clostridium butyricum.</title>
        <authorList>
            <person name="Brunt J."/>
            <person name="Van Vliet A.H.M."/>
            <person name="Stringer S.C."/>
            <person name="Carter A.T."/>
            <person name="Peck M.W."/>
        </authorList>
    </citation>
    <scope>NUCLEOTIDE SEQUENCE [LARGE SCALE GENOMIC DNA]</scope>
    <source>
        <strain evidence="19 24">1605</strain>
        <strain evidence="21 25">BL81</strain>
        <strain evidence="20 23">CB-K-33E</strain>
    </source>
</reference>
<keyword evidence="14 15" id="KW-0694">RNA-binding</keyword>
<protein>
    <recommendedName>
        <fullName evidence="15">Ribonuclease 3</fullName>
        <ecNumber evidence="15">3.1.26.3</ecNumber>
    </recommendedName>
    <alternativeName>
        <fullName evidence="15">Ribonuclease III</fullName>
        <shortName evidence="15">RNase III</shortName>
    </alternativeName>
</protein>
<dbReference type="GO" id="GO:0042802">
    <property type="term" value="F:identical protein binding"/>
    <property type="evidence" value="ECO:0007669"/>
    <property type="project" value="UniProtKB-ARBA"/>
</dbReference>
<feature type="binding site" evidence="15">
    <location>
        <position position="122"/>
    </location>
    <ligand>
        <name>Mg(2+)</name>
        <dbReference type="ChEBI" id="CHEBI:18420"/>
    </ligand>
</feature>
<feature type="binding site" evidence="15">
    <location>
        <position position="119"/>
    </location>
    <ligand>
        <name>Mg(2+)</name>
        <dbReference type="ChEBI" id="CHEBI:18420"/>
    </ligand>
</feature>
<keyword evidence="8 15" id="KW-0819">tRNA processing</keyword>
<evidence type="ECO:0000313" key="20">
    <source>
        <dbReference type="EMBL" id="NFN34152.1"/>
    </source>
</evidence>
<evidence type="ECO:0000256" key="1">
    <source>
        <dbReference type="ARBA" id="ARBA00000109"/>
    </source>
</evidence>
<keyword evidence="5 15" id="KW-0963">Cytoplasm</keyword>
<dbReference type="Pfam" id="PF14622">
    <property type="entry name" value="Ribonucleas_3_3"/>
    <property type="match status" value="1"/>
</dbReference>
<dbReference type="PROSITE" id="PS50137">
    <property type="entry name" value="DS_RBD"/>
    <property type="match status" value="1"/>
</dbReference>
<gene>
    <name evidence="15" type="primary">rnc</name>
    <name evidence="18" type="ORF">EXM65_17055</name>
    <name evidence="19" type="ORF">FC774_00260</name>
    <name evidence="20" type="ORF">FDB51_03210</name>
    <name evidence="21" type="ORF">FDG31_03165</name>
</gene>
<keyword evidence="6 15" id="KW-0698">rRNA processing</keyword>
<keyword evidence="15" id="KW-0699">rRNA-binding</keyword>
<dbReference type="GO" id="GO:0004525">
    <property type="term" value="F:ribonuclease III activity"/>
    <property type="evidence" value="ECO:0007669"/>
    <property type="project" value="UniProtKB-UniRule"/>
</dbReference>
<dbReference type="GO" id="GO:0008033">
    <property type="term" value="P:tRNA processing"/>
    <property type="evidence" value="ECO:0007669"/>
    <property type="project" value="UniProtKB-KW"/>
</dbReference>
<comment type="subunit">
    <text evidence="4 15">Homodimer.</text>
</comment>
<evidence type="ECO:0000313" key="21">
    <source>
        <dbReference type="EMBL" id="NFV25172.1"/>
    </source>
</evidence>
<dbReference type="RefSeq" id="WP_003371401.1">
    <property type="nucleotide sequence ID" value="NZ_CP010520.1"/>
</dbReference>
<evidence type="ECO:0000259" key="17">
    <source>
        <dbReference type="PROSITE" id="PS50142"/>
    </source>
</evidence>
<dbReference type="FunFam" id="1.10.1520.10:FF:000001">
    <property type="entry name" value="Ribonuclease 3"/>
    <property type="match status" value="1"/>
</dbReference>
<dbReference type="Gene3D" id="3.30.160.20">
    <property type="match status" value="1"/>
</dbReference>
<dbReference type="CDD" id="cd10845">
    <property type="entry name" value="DSRM_RNAse_III_family"/>
    <property type="match status" value="1"/>
</dbReference>
<evidence type="ECO:0000256" key="6">
    <source>
        <dbReference type="ARBA" id="ARBA00022552"/>
    </source>
</evidence>
<dbReference type="SMART" id="SM00535">
    <property type="entry name" value="RIBOc"/>
    <property type="match status" value="1"/>
</dbReference>
<dbReference type="EMBL" id="SXFB01000002">
    <property type="protein sequence ID" value="NFV25172.1"/>
    <property type="molecule type" value="Genomic_DNA"/>
</dbReference>
<evidence type="ECO:0000313" key="23">
    <source>
        <dbReference type="Proteomes" id="UP000473681"/>
    </source>
</evidence>
<evidence type="ECO:0000256" key="5">
    <source>
        <dbReference type="ARBA" id="ARBA00022490"/>
    </source>
</evidence>
<feature type="domain" description="DRBM" evidence="16">
    <location>
        <begin position="160"/>
        <end position="229"/>
    </location>
</feature>
<keyword evidence="12 15" id="KW-0378">Hydrolase</keyword>
<dbReference type="SUPFAM" id="SSF54768">
    <property type="entry name" value="dsRNA-binding domain-like"/>
    <property type="match status" value="1"/>
</dbReference>
<evidence type="ECO:0000313" key="18">
    <source>
        <dbReference type="EMBL" id="NFA44225.1"/>
    </source>
</evidence>
<comment type="catalytic activity">
    <reaction evidence="1 15">
        <text>Endonucleolytic cleavage to 5'-phosphomonoester.</text>
        <dbReference type="EC" id="3.1.26.3"/>
    </reaction>
</comment>
<feature type="binding site" evidence="15">
    <location>
        <position position="46"/>
    </location>
    <ligand>
        <name>Mg(2+)</name>
        <dbReference type="ChEBI" id="CHEBI:18420"/>
    </ligand>
</feature>
<feature type="domain" description="RNase III" evidence="17">
    <location>
        <begin position="6"/>
        <end position="133"/>
    </location>
</feature>
<evidence type="ECO:0000256" key="8">
    <source>
        <dbReference type="ARBA" id="ARBA00022694"/>
    </source>
</evidence>
<dbReference type="SMART" id="SM00358">
    <property type="entry name" value="DSRM"/>
    <property type="match status" value="1"/>
</dbReference>
<dbReference type="AlphaFoldDB" id="A0A0C2SJT7"/>
<evidence type="ECO:0000313" key="22">
    <source>
        <dbReference type="Proteomes" id="UP000472355"/>
    </source>
</evidence>
<dbReference type="Pfam" id="PF00035">
    <property type="entry name" value="dsrm"/>
    <property type="match status" value="1"/>
</dbReference>
<evidence type="ECO:0000313" key="19">
    <source>
        <dbReference type="EMBL" id="NFF86343.1"/>
    </source>
</evidence>
<evidence type="ECO:0000256" key="13">
    <source>
        <dbReference type="ARBA" id="ARBA00022842"/>
    </source>
</evidence>
<dbReference type="InterPro" id="IPR000999">
    <property type="entry name" value="RNase_III_dom"/>
</dbReference>
<dbReference type="PANTHER" id="PTHR11207">
    <property type="entry name" value="RIBONUCLEASE III"/>
    <property type="match status" value="1"/>
</dbReference>
<dbReference type="GO" id="GO:0019843">
    <property type="term" value="F:rRNA binding"/>
    <property type="evidence" value="ECO:0007669"/>
    <property type="project" value="UniProtKB-KW"/>
</dbReference>
<evidence type="ECO:0000256" key="15">
    <source>
        <dbReference type="HAMAP-Rule" id="MF_00104"/>
    </source>
</evidence>
<dbReference type="EMBL" id="SGKU01000066">
    <property type="protein sequence ID" value="NFA44225.1"/>
    <property type="molecule type" value="Genomic_DNA"/>
</dbReference>
<dbReference type="PROSITE" id="PS50142">
    <property type="entry name" value="RNASE_3_2"/>
    <property type="match status" value="1"/>
</dbReference>
<evidence type="ECO:0000256" key="3">
    <source>
        <dbReference type="ARBA" id="ARBA00010183"/>
    </source>
</evidence>
<dbReference type="InterPro" id="IPR014720">
    <property type="entry name" value="dsRBD_dom"/>
</dbReference>
<evidence type="ECO:0000313" key="24">
    <source>
        <dbReference type="Proteomes" id="UP000476820"/>
    </source>
</evidence>
<keyword evidence="10 15" id="KW-0479">Metal-binding</keyword>
<dbReference type="FunFam" id="3.30.160.20:FF:000003">
    <property type="entry name" value="Ribonuclease 3"/>
    <property type="match status" value="1"/>
</dbReference>
<evidence type="ECO:0000256" key="9">
    <source>
        <dbReference type="ARBA" id="ARBA00022722"/>
    </source>
</evidence>
<dbReference type="Gene3D" id="1.10.1520.10">
    <property type="entry name" value="Ribonuclease III domain"/>
    <property type="match status" value="1"/>
</dbReference>
<comment type="function">
    <text evidence="15">Digests double-stranded RNA. Involved in the processing of primary rRNA transcript to yield the immediate precursors to the large and small rRNAs (23S and 16S). Processes some mRNAs, and tRNAs when they are encoded in the rRNA operon. Processes pre-crRNA and tracrRNA of type II CRISPR loci if present in the organism.</text>
</comment>
<dbReference type="NCBIfam" id="TIGR02191">
    <property type="entry name" value="RNaseIII"/>
    <property type="match status" value="1"/>
</dbReference>
<keyword evidence="9 15" id="KW-0540">Nuclease</keyword>
<reference evidence="18 22" key="1">
    <citation type="submission" date="2019-02" db="EMBL/GenBank/DDBJ databases">
        <title>Genome sequencing of Clostridium botulinum clinical isolates.</title>
        <authorList>
            <person name="Brunt J."/>
            <person name="Van Vliet A.H.M."/>
            <person name="Stringer S.C."/>
            <person name="Grant K.A."/>
            <person name="Carter A.C."/>
            <person name="Peck M.W."/>
        </authorList>
    </citation>
    <scope>NUCLEOTIDE SEQUENCE [LARGE SCALE GENOMIC DNA]</scope>
    <source>
        <strain evidence="18 22">H113700579</strain>
    </source>
</reference>
<dbReference type="InterPro" id="IPR036389">
    <property type="entry name" value="RNase_III_sf"/>
</dbReference>
<dbReference type="GO" id="GO:0010468">
    <property type="term" value="P:regulation of gene expression"/>
    <property type="evidence" value="ECO:0007669"/>
    <property type="project" value="TreeGrafter"/>
</dbReference>
<feature type="active site" evidence="15">
    <location>
        <position position="122"/>
    </location>
</feature>
<dbReference type="Proteomes" id="UP000476820">
    <property type="component" value="Unassembled WGS sequence"/>
</dbReference>
<dbReference type="SMR" id="A0A0C2SJT7"/>
<comment type="similarity">
    <text evidence="3">Belongs to the ribonuclease III family.</text>
</comment>